<reference evidence="1 2" key="1">
    <citation type="submission" date="2018-11" db="EMBL/GenBank/DDBJ databases">
        <authorList>
            <consortium name="Pathogen Informatics"/>
        </authorList>
    </citation>
    <scope>NUCLEOTIDE SEQUENCE [LARGE SCALE GENOMIC DNA]</scope>
</reference>
<protein>
    <submittedName>
        <fullName evidence="1">Uncharacterized protein</fullName>
    </submittedName>
</protein>
<sequence>MANVFNTFSFNKWADSKKEEELEKESKKRRTAQIKRLKERLRRERELRENNVGNGDLDLEALIEALQRGEEINAAMDDDDILEEIRIFQQNHPFASPMPAPEPG</sequence>
<evidence type="ECO:0000313" key="1">
    <source>
        <dbReference type="EMBL" id="VDM67786.1"/>
    </source>
</evidence>
<proteinExistence type="predicted"/>
<accession>A0A3P7IE32</accession>
<evidence type="ECO:0000313" key="2">
    <source>
        <dbReference type="Proteomes" id="UP000270094"/>
    </source>
</evidence>
<organism evidence="1 2">
    <name type="scientific">Strongylus vulgaris</name>
    <name type="common">Blood worm</name>
    <dbReference type="NCBI Taxonomy" id="40348"/>
    <lineage>
        <taxon>Eukaryota</taxon>
        <taxon>Metazoa</taxon>
        <taxon>Ecdysozoa</taxon>
        <taxon>Nematoda</taxon>
        <taxon>Chromadorea</taxon>
        <taxon>Rhabditida</taxon>
        <taxon>Rhabditina</taxon>
        <taxon>Rhabditomorpha</taxon>
        <taxon>Strongyloidea</taxon>
        <taxon>Strongylidae</taxon>
        <taxon>Strongylus</taxon>
    </lineage>
</organism>
<name>A0A3P7IE32_STRVU</name>
<gene>
    <name evidence="1" type="ORF">SVUK_LOCUS2784</name>
</gene>
<dbReference type="AlphaFoldDB" id="A0A3P7IE32"/>
<dbReference type="OrthoDB" id="5845016at2759"/>
<dbReference type="Proteomes" id="UP000270094">
    <property type="component" value="Unassembled WGS sequence"/>
</dbReference>
<dbReference type="EMBL" id="UYYB01006526">
    <property type="protein sequence ID" value="VDM67786.1"/>
    <property type="molecule type" value="Genomic_DNA"/>
</dbReference>
<keyword evidence="2" id="KW-1185">Reference proteome</keyword>